<dbReference type="Pfam" id="PF13905">
    <property type="entry name" value="Thioredoxin_8"/>
    <property type="match status" value="2"/>
</dbReference>
<keyword evidence="3" id="KW-0862">Zinc</keyword>
<protein>
    <recommendedName>
        <fullName evidence="4">Thioredoxin domain-containing protein</fullName>
    </recommendedName>
</protein>
<dbReference type="Gene3D" id="3.40.30.10">
    <property type="entry name" value="Glutaredoxin"/>
    <property type="match status" value="2"/>
</dbReference>
<dbReference type="AlphaFoldDB" id="A0A6G0WDD0"/>
<gene>
    <name evidence="5" type="ORF">Ae201684_016197</name>
</gene>
<dbReference type="InterPro" id="IPR013766">
    <property type="entry name" value="Thioredoxin_domain"/>
</dbReference>
<evidence type="ECO:0000259" key="4">
    <source>
        <dbReference type="PROSITE" id="PS51352"/>
    </source>
</evidence>
<proteinExistence type="predicted"/>
<name>A0A6G0WDD0_9STRA</name>
<sequence>MASIFGFGTVVGAMLVRKDVLPPNVPQFQPVDKESYVWDDYECDRCGNGIVGPRYTSVDKEAMFDLCSKCIVHAAEEFPDEELEEVEIPAKLTPRPSSTVATADVLQGKITGLYFSASWSPPCRQFMPLLAKYYKTLQGQGKQFEVVFVSSDRDEESFEDYFNEMPWFAVPLAAHDIHDKLVEAYNVKTFPTLVLIDEFGKTINAKAHNRIATDPSGAAFPYFPKSLQEMLGNHFVNRDGQEFSAEHLKDKFLGLYFSASWCNPCQQFTPLLEQAYLAAKDEGYAFEIILVSGDSSKKDYQEYMNKMPWPAIPFENAHIATEDLGDKFEVDGIPHLVILGPESSRPVVSKDAVAAVRSDMTAFPWPPKAVVDLSEGMRSNGFGIDKKAALVVFYETMSREDQAKVDVGLKSLATEFSKGVVCHGDECTYSDEPLVIFFTNKEDTDVGERLHHFVDQMIDEPHALLLDLPEQQVYVHRGGLDEATLRSLLKKYQSKLLEMSSLA</sequence>
<dbReference type="VEuPathDB" id="FungiDB:AeMF1_005887"/>
<dbReference type="GO" id="GO:0008270">
    <property type="term" value="F:zinc ion binding"/>
    <property type="evidence" value="ECO:0007669"/>
    <property type="project" value="UniProtKB-KW"/>
</dbReference>
<dbReference type="PANTHER" id="PTHR46472">
    <property type="entry name" value="NUCLEOREDOXIN"/>
    <property type="match status" value="1"/>
</dbReference>
<reference evidence="5 6" key="1">
    <citation type="submission" date="2019-07" db="EMBL/GenBank/DDBJ databases">
        <title>Genomics analysis of Aphanomyces spp. identifies a new class of oomycete effector associated with host adaptation.</title>
        <authorList>
            <person name="Gaulin E."/>
        </authorList>
    </citation>
    <scope>NUCLEOTIDE SEQUENCE [LARGE SCALE GENOMIC DNA]</scope>
    <source>
        <strain evidence="5 6">ATCC 201684</strain>
    </source>
</reference>
<dbReference type="InterPro" id="IPR036249">
    <property type="entry name" value="Thioredoxin-like_sf"/>
</dbReference>
<dbReference type="GO" id="GO:0005634">
    <property type="term" value="C:nucleus"/>
    <property type="evidence" value="ECO:0007669"/>
    <property type="project" value="TreeGrafter"/>
</dbReference>
<dbReference type="EMBL" id="VJMJ01000244">
    <property type="protein sequence ID" value="KAF0725300.1"/>
    <property type="molecule type" value="Genomic_DNA"/>
</dbReference>
<dbReference type="GO" id="GO:0030178">
    <property type="term" value="P:negative regulation of Wnt signaling pathway"/>
    <property type="evidence" value="ECO:0007669"/>
    <property type="project" value="TreeGrafter"/>
</dbReference>
<dbReference type="GO" id="GO:0031397">
    <property type="term" value="P:negative regulation of protein ubiquitination"/>
    <property type="evidence" value="ECO:0007669"/>
    <property type="project" value="TreeGrafter"/>
</dbReference>
<organism evidence="5 6">
    <name type="scientific">Aphanomyces euteiches</name>
    <dbReference type="NCBI Taxonomy" id="100861"/>
    <lineage>
        <taxon>Eukaryota</taxon>
        <taxon>Sar</taxon>
        <taxon>Stramenopiles</taxon>
        <taxon>Oomycota</taxon>
        <taxon>Saprolegniomycetes</taxon>
        <taxon>Saprolegniales</taxon>
        <taxon>Verrucalvaceae</taxon>
        <taxon>Aphanomyces</taxon>
    </lineage>
</organism>
<accession>A0A6G0WDD0</accession>
<dbReference type="PROSITE" id="PS51352">
    <property type="entry name" value="THIOREDOXIN_2"/>
    <property type="match status" value="1"/>
</dbReference>
<dbReference type="PANTHER" id="PTHR46472:SF1">
    <property type="entry name" value="NUCLEOREDOXIN"/>
    <property type="match status" value="1"/>
</dbReference>
<evidence type="ECO:0000313" key="6">
    <source>
        <dbReference type="Proteomes" id="UP000481153"/>
    </source>
</evidence>
<dbReference type="InterPro" id="IPR043145">
    <property type="entry name" value="Znf_ZZ_sf"/>
</dbReference>
<evidence type="ECO:0000256" key="2">
    <source>
        <dbReference type="ARBA" id="ARBA00022771"/>
    </source>
</evidence>
<evidence type="ECO:0000256" key="1">
    <source>
        <dbReference type="ARBA" id="ARBA00022723"/>
    </source>
</evidence>
<evidence type="ECO:0000313" key="5">
    <source>
        <dbReference type="EMBL" id="KAF0725300.1"/>
    </source>
</evidence>
<dbReference type="Proteomes" id="UP000481153">
    <property type="component" value="Unassembled WGS sequence"/>
</dbReference>
<dbReference type="CDD" id="cd02964">
    <property type="entry name" value="TryX_like_family"/>
    <property type="match status" value="1"/>
</dbReference>
<keyword evidence="6" id="KW-1185">Reference proteome</keyword>
<feature type="domain" description="Thioredoxin" evidence="4">
    <location>
        <begin position="72"/>
        <end position="229"/>
    </location>
</feature>
<dbReference type="GO" id="GO:0004791">
    <property type="term" value="F:thioredoxin-disulfide reductase (NADPH) activity"/>
    <property type="evidence" value="ECO:0007669"/>
    <property type="project" value="TreeGrafter"/>
</dbReference>
<dbReference type="Gene3D" id="3.30.60.90">
    <property type="match status" value="1"/>
</dbReference>
<keyword evidence="1" id="KW-0479">Metal-binding</keyword>
<keyword evidence="2" id="KW-0863">Zinc-finger</keyword>
<comment type="caution">
    <text evidence="5">The sequence shown here is derived from an EMBL/GenBank/DDBJ whole genome shotgun (WGS) entry which is preliminary data.</text>
</comment>
<evidence type="ECO:0000256" key="3">
    <source>
        <dbReference type="ARBA" id="ARBA00022833"/>
    </source>
</evidence>
<dbReference type="SUPFAM" id="SSF57850">
    <property type="entry name" value="RING/U-box"/>
    <property type="match status" value="1"/>
</dbReference>
<dbReference type="InterPro" id="IPR012336">
    <property type="entry name" value="Thioredoxin-like_fold"/>
</dbReference>
<dbReference type="SUPFAM" id="SSF52833">
    <property type="entry name" value="Thioredoxin-like"/>
    <property type="match status" value="2"/>
</dbReference>